<gene>
    <name evidence="1" type="ORF">FBZ95_1011018</name>
</gene>
<organism evidence="1 2">
    <name type="scientific">Bradyrhizobium sacchari</name>
    <dbReference type="NCBI Taxonomy" id="1399419"/>
    <lineage>
        <taxon>Bacteria</taxon>
        <taxon>Pseudomonadati</taxon>
        <taxon>Pseudomonadota</taxon>
        <taxon>Alphaproteobacteria</taxon>
        <taxon>Hyphomicrobiales</taxon>
        <taxon>Nitrobacteraceae</taxon>
        <taxon>Bradyrhizobium</taxon>
    </lineage>
</organism>
<dbReference type="InterPro" id="IPR036237">
    <property type="entry name" value="Xyl_isomerase-like_sf"/>
</dbReference>
<name>A0A560J8G1_9BRAD</name>
<dbReference type="AlphaFoldDB" id="A0A560J8G1"/>
<dbReference type="STRING" id="1399419.A5906_04745"/>
<reference evidence="1 2" key="1">
    <citation type="submission" date="2019-06" db="EMBL/GenBank/DDBJ databases">
        <title>Genomic Encyclopedia of Type Strains, Phase IV (KMG-V): Genome sequencing to study the core and pangenomes of soil and plant-associated prokaryotes.</title>
        <authorList>
            <person name="Whitman W."/>
        </authorList>
    </citation>
    <scope>NUCLEOTIDE SEQUENCE [LARGE SCALE GENOMIC DNA]</scope>
    <source>
        <strain evidence="1 2">BR 10556</strain>
    </source>
</reference>
<evidence type="ECO:0000313" key="1">
    <source>
        <dbReference type="EMBL" id="TWB84573.1"/>
    </source>
</evidence>
<protein>
    <submittedName>
        <fullName evidence="1">Uncharacterized protein</fullName>
    </submittedName>
</protein>
<dbReference type="SUPFAM" id="SSF51658">
    <property type="entry name" value="Xylose isomerase-like"/>
    <property type="match status" value="1"/>
</dbReference>
<evidence type="ECO:0000313" key="2">
    <source>
        <dbReference type="Proteomes" id="UP000315914"/>
    </source>
</evidence>
<sequence>MARLIDRFGSIDVLVNAAGITGPTVNIEDISAFRGSPRDFGFWPSVLLGRGLIDIPKALALLRRANYTGLLALEIDYVHPSYVGEEAAIAQSLSSLREALDVGTASSTAAQPISRGAIMTIPHAALRK</sequence>
<dbReference type="EMBL" id="VITW01000001">
    <property type="protein sequence ID" value="TWB84573.1"/>
    <property type="molecule type" value="Genomic_DNA"/>
</dbReference>
<dbReference type="Proteomes" id="UP000315914">
    <property type="component" value="Unassembled WGS sequence"/>
</dbReference>
<keyword evidence="2" id="KW-1185">Reference proteome</keyword>
<dbReference type="Gene3D" id="3.20.20.150">
    <property type="entry name" value="Divalent-metal-dependent TIM barrel enzymes"/>
    <property type="match status" value="1"/>
</dbReference>
<proteinExistence type="predicted"/>
<accession>A0A560J8G1</accession>
<comment type="caution">
    <text evidence="1">The sequence shown here is derived from an EMBL/GenBank/DDBJ whole genome shotgun (WGS) entry which is preliminary data.</text>
</comment>